<accession>A0A3P6DX09</accession>
<gene>
    <name evidence="1" type="ORF">BOLC2T09628H</name>
</gene>
<evidence type="ECO:0000313" key="1">
    <source>
        <dbReference type="EMBL" id="VDD23689.1"/>
    </source>
</evidence>
<dbReference type="AlphaFoldDB" id="A0A3P6DX09"/>
<dbReference type="EMBL" id="LR031874">
    <property type="protein sequence ID" value="VDD23689.1"/>
    <property type="molecule type" value="Genomic_DNA"/>
</dbReference>
<protein>
    <submittedName>
        <fullName evidence="1">Uncharacterized protein</fullName>
    </submittedName>
</protein>
<organism evidence="1">
    <name type="scientific">Brassica oleracea</name>
    <name type="common">Wild cabbage</name>
    <dbReference type="NCBI Taxonomy" id="3712"/>
    <lineage>
        <taxon>Eukaryota</taxon>
        <taxon>Viridiplantae</taxon>
        <taxon>Streptophyta</taxon>
        <taxon>Embryophyta</taxon>
        <taxon>Tracheophyta</taxon>
        <taxon>Spermatophyta</taxon>
        <taxon>Magnoliopsida</taxon>
        <taxon>eudicotyledons</taxon>
        <taxon>Gunneridae</taxon>
        <taxon>Pentapetalae</taxon>
        <taxon>rosids</taxon>
        <taxon>malvids</taxon>
        <taxon>Brassicales</taxon>
        <taxon>Brassicaceae</taxon>
        <taxon>Brassiceae</taxon>
        <taxon>Brassica</taxon>
    </lineage>
</organism>
<sequence length="34" mass="4233">MLRMSRCIQCLARSWLQRYQHLSFLLWIHMKGII</sequence>
<proteinExistence type="predicted"/>
<name>A0A3P6DX09_BRAOL</name>
<reference evidence="1" key="1">
    <citation type="submission" date="2018-11" db="EMBL/GenBank/DDBJ databases">
        <authorList>
            <consortium name="Genoscope - CEA"/>
            <person name="William W."/>
        </authorList>
    </citation>
    <scope>NUCLEOTIDE SEQUENCE</scope>
</reference>